<gene>
    <name evidence="4" type="ORF">RN87_04590</name>
</gene>
<dbReference type="Gene3D" id="1.10.10.10">
    <property type="entry name" value="Winged helix-like DNA-binding domain superfamily/Winged helix DNA-binding domain"/>
    <property type="match status" value="1"/>
</dbReference>
<dbReference type="InterPro" id="IPR036388">
    <property type="entry name" value="WH-like_DNA-bd_sf"/>
</dbReference>
<dbReference type="PANTHER" id="PTHR30363">
    <property type="entry name" value="HTH-TYPE TRANSCRIPTIONAL REGULATOR SRLR-RELATED"/>
    <property type="match status" value="1"/>
</dbReference>
<dbReference type="GO" id="GO:0003700">
    <property type="term" value="F:DNA-binding transcription factor activity"/>
    <property type="evidence" value="ECO:0007669"/>
    <property type="project" value="InterPro"/>
</dbReference>
<organism evidence="4">
    <name type="scientific">Fusobacterium hwasookii ChDC F174</name>
    <dbReference type="NCBI Taxonomy" id="1307442"/>
    <lineage>
        <taxon>Bacteria</taxon>
        <taxon>Fusobacteriati</taxon>
        <taxon>Fusobacteriota</taxon>
        <taxon>Fusobacteriia</taxon>
        <taxon>Fusobacteriales</taxon>
        <taxon>Fusobacteriaceae</taxon>
        <taxon>Fusobacterium</taxon>
    </lineage>
</organism>
<keyword evidence="1" id="KW-0805">Transcription regulation</keyword>
<dbReference type="PROSITE" id="PS51000">
    <property type="entry name" value="HTH_DEOR_2"/>
    <property type="match status" value="1"/>
</dbReference>
<dbReference type="InterPro" id="IPR037171">
    <property type="entry name" value="NagB/RpiA_transferase-like"/>
</dbReference>
<evidence type="ECO:0000256" key="1">
    <source>
        <dbReference type="ARBA" id="ARBA00023015"/>
    </source>
</evidence>
<evidence type="ECO:0000256" key="2">
    <source>
        <dbReference type="ARBA" id="ARBA00023163"/>
    </source>
</evidence>
<dbReference type="RefSeq" id="WP_005919731.1">
    <property type="nucleotide sequence ID" value="NZ_ATKF01000100.1"/>
</dbReference>
<dbReference type="OrthoDB" id="9797223at2"/>
<sequence>MLFEDRISLILKLTEQNGSIENSKIIKDLKISEATLRRDLAYLEKEGKIKRVRGGAILKKVARKEIAIKEKNFNKDSKKKIAKLAAQFISDGDYIYLDAGTTTYEIIDYIKGKDIKVVTNGIIHLEKLIANDIETYLIGGRIKKSTLAIVGVKALRDLSEFRFDKAFIGINGINENGYSTHDIEEALIKKQAIDNSNKAFILADSSKFDIVYFANVAKLEEATIITDKKEVNKNIIKHTQIINTY</sequence>
<dbReference type="SMART" id="SM01134">
    <property type="entry name" value="DeoRC"/>
    <property type="match status" value="1"/>
</dbReference>
<dbReference type="PANTHER" id="PTHR30363:SF56">
    <property type="entry name" value="TRANSCRIPTIONAL REGULATOR, DEOR FAMILY"/>
    <property type="match status" value="1"/>
</dbReference>
<evidence type="ECO:0000259" key="3">
    <source>
        <dbReference type="PROSITE" id="PS51000"/>
    </source>
</evidence>
<feature type="domain" description="HTH deoR-type" evidence="3">
    <location>
        <begin position="3"/>
        <end position="58"/>
    </location>
</feature>
<dbReference type="AlphaFoldDB" id="A0A0S2ZLQ6"/>
<dbReference type="SUPFAM" id="SSF46785">
    <property type="entry name" value="Winged helix' DNA-binding domain"/>
    <property type="match status" value="1"/>
</dbReference>
<name>A0A0S2ZLQ6_9FUSO</name>
<dbReference type="InterPro" id="IPR014036">
    <property type="entry name" value="DeoR-like_C"/>
</dbReference>
<dbReference type="InterPro" id="IPR001034">
    <property type="entry name" value="DeoR_HTH"/>
</dbReference>
<dbReference type="Gene3D" id="3.40.50.1360">
    <property type="match status" value="1"/>
</dbReference>
<dbReference type="SUPFAM" id="SSF100950">
    <property type="entry name" value="NagB/RpiA/CoA transferase-like"/>
    <property type="match status" value="1"/>
</dbReference>
<keyword evidence="2" id="KW-0804">Transcription</keyword>
<dbReference type="Pfam" id="PF00455">
    <property type="entry name" value="DeoRC"/>
    <property type="match status" value="1"/>
</dbReference>
<dbReference type="InterPro" id="IPR050313">
    <property type="entry name" value="Carb_Metab_HTH_regulators"/>
</dbReference>
<dbReference type="Pfam" id="PF08220">
    <property type="entry name" value="HTH_DeoR"/>
    <property type="match status" value="1"/>
</dbReference>
<dbReference type="Proteomes" id="UP000063275">
    <property type="component" value="Chromosome"/>
</dbReference>
<protein>
    <submittedName>
        <fullName evidence="4">DeoR family transcriptional regulator</fullName>
    </submittedName>
</protein>
<dbReference type="PRINTS" id="PR00037">
    <property type="entry name" value="HTHLACR"/>
</dbReference>
<proteinExistence type="predicted"/>
<dbReference type="KEGG" id="fhw:RN87_04590"/>
<reference evidence="4 5" key="1">
    <citation type="submission" date="2015-11" db="EMBL/GenBank/DDBJ databases">
        <authorList>
            <person name="Zhang Y."/>
            <person name="Guo Z."/>
        </authorList>
    </citation>
    <scope>NUCLEOTIDE SEQUENCE [LARGE SCALE GENOMIC DNA]</scope>
    <source>
        <strain evidence="4 5">ChDC F174</strain>
    </source>
</reference>
<dbReference type="EMBL" id="CP013331">
    <property type="protein sequence ID" value="ALQ39818.1"/>
    <property type="molecule type" value="Genomic_DNA"/>
</dbReference>
<accession>A0A0S2ZLQ6</accession>
<evidence type="ECO:0000313" key="4">
    <source>
        <dbReference type="EMBL" id="ALQ39818.1"/>
    </source>
</evidence>
<evidence type="ECO:0000313" key="5">
    <source>
        <dbReference type="Proteomes" id="UP000063275"/>
    </source>
</evidence>
<dbReference type="InterPro" id="IPR036390">
    <property type="entry name" value="WH_DNA-bd_sf"/>
</dbReference>
<dbReference type="SMART" id="SM00420">
    <property type="entry name" value="HTH_DEOR"/>
    <property type="match status" value="1"/>
</dbReference>